<keyword evidence="3" id="KW-1185">Reference proteome</keyword>
<comment type="caution">
    <text evidence="2">The sequence shown here is derived from an EMBL/GenBank/DDBJ whole genome shotgun (WGS) entry which is preliminary data.</text>
</comment>
<dbReference type="OrthoDB" id="1030581at2"/>
<evidence type="ECO:0000313" key="3">
    <source>
        <dbReference type="Proteomes" id="UP000291269"/>
    </source>
</evidence>
<protein>
    <submittedName>
        <fullName evidence="2">Uncharacterized protein</fullName>
    </submittedName>
</protein>
<dbReference type="PROSITE" id="PS51257">
    <property type="entry name" value="PROKAR_LIPOPROTEIN"/>
    <property type="match status" value="1"/>
</dbReference>
<accession>A0A4Q2KC32</accession>
<dbReference type="EMBL" id="SDOZ01000002">
    <property type="protein sequence ID" value="RXZ60933.1"/>
    <property type="molecule type" value="Genomic_DNA"/>
</dbReference>
<reference evidence="2 3" key="1">
    <citation type="journal article" date="2019" name="Gut">
        <title>Antibiotics-induced monodominance of a novel gut bacterial order.</title>
        <authorList>
            <person name="Hildebrand F."/>
            <person name="Moitinho-Silva L."/>
            <person name="Blasche S."/>
            <person name="Jahn M.T."/>
            <person name="Gossmann T.I."/>
            <person name="Heuerta-Cepas J."/>
            <person name="Hercog R."/>
            <person name="Luetge M."/>
            <person name="Bahram M."/>
            <person name="Pryszlak A."/>
            <person name="Alves R.J."/>
            <person name="Waszak S.M."/>
            <person name="Zhu A."/>
            <person name="Ye L."/>
            <person name="Costea P.I."/>
            <person name="Aalvink S."/>
            <person name="Belzer C."/>
            <person name="Forslund S.K."/>
            <person name="Sunagawa S."/>
            <person name="Hentschel U."/>
            <person name="Merten C."/>
            <person name="Patil K.R."/>
            <person name="Benes V."/>
            <person name="Bork P."/>
        </authorList>
    </citation>
    <scope>NUCLEOTIDE SEQUENCE [LARGE SCALE GENOMIC DNA]</scope>
    <source>
        <strain evidence="2 3">HDS1380</strain>
    </source>
</reference>
<dbReference type="Proteomes" id="UP000291269">
    <property type="component" value="Unassembled WGS sequence"/>
</dbReference>
<name>A0A4Q2KC32_9FIRM</name>
<gene>
    <name evidence="2" type="ORF">ESZ91_00665</name>
</gene>
<sequence length="315" mass="35683">MRKLAAVLLSVCLCMLMGCSPKTPPVSGETELIPDLAFNEGFVLTGFDSRPEFNQRHIGEIDYGLENLDPVWRIGQWGCLKNLVNAEYSQNSGVDVFEDGSKVLKVNRKTGAYSLYCNAETDGVYANGVRKENEPWIHFILEIPQFPVFTKLKDLDYLTFYLEFQLTKGVNQCGADYDPSLHSSMFLWYITVSDLTDTSEYFWFGLPIYDNRHAFSPEFAQQDGGKEDSTSSFIYNPAADTFLDIPVVEGTPNLLNRDMLPTIQYAFKLAQERGFMKNTKYENLGITSMYIGWELPGTFDVGMDVQNMRLLAGKK</sequence>
<feature type="signal peptide" evidence="1">
    <location>
        <begin position="1"/>
        <end position="22"/>
    </location>
</feature>
<feature type="chain" id="PRO_5039499810" evidence="1">
    <location>
        <begin position="23"/>
        <end position="315"/>
    </location>
</feature>
<evidence type="ECO:0000256" key="1">
    <source>
        <dbReference type="SAM" id="SignalP"/>
    </source>
</evidence>
<organism evidence="2 3">
    <name type="scientific">Candidatus Borkfalkia ceftriaxoniphila</name>
    <dbReference type="NCBI Taxonomy" id="2508949"/>
    <lineage>
        <taxon>Bacteria</taxon>
        <taxon>Bacillati</taxon>
        <taxon>Bacillota</taxon>
        <taxon>Clostridia</taxon>
        <taxon>Christensenellales</taxon>
        <taxon>Christensenellaceae</taxon>
        <taxon>Candidatus Borkfalkia</taxon>
    </lineage>
</organism>
<proteinExistence type="predicted"/>
<dbReference type="RefSeq" id="WP_129223102.1">
    <property type="nucleotide sequence ID" value="NZ_SDOZ01000002.1"/>
</dbReference>
<keyword evidence="1" id="KW-0732">Signal</keyword>
<evidence type="ECO:0000313" key="2">
    <source>
        <dbReference type="EMBL" id="RXZ60933.1"/>
    </source>
</evidence>
<dbReference type="AlphaFoldDB" id="A0A4Q2KC32"/>